<evidence type="ECO:0000256" key="6">
    <source>
        <dbReference type="SAM" id="Phobius"/>
    </source>
</evidence>
<dbReference type="GO" id="GO:0055085">
    <property type="term" value="P:transmembrane transport"/>
    <property type="evidence" value="ECO:0007669"/>
    <property type="project" value="TreeGrafter"/>
</dbReference>
<evidence type="ECO:0000256" key="2">
    <source>
        <dbReference type="ARBA" id="ARBA00009773"/>
    </source>
</evidence>
<evidence type="ECO:0000256" key="1">
    <source>
        <dbReference type="ARBA" id="ARBA00004141"/>
    </source>
</evidence>
<dbReference type="PANTHER" id="PTHR21716">
    <property type="entry name" value="TRANSMEMBRANE PROTEIN"/>
    <property type="match status" value="1"/>
</dbReference>
<proteinExistence type="inferred from homology"/>
<dbReference type="InterPro" id="IPR002549">
    <property type="entry name" value="AI-2E-like"/>
</dbReference>
<feature type="transmembrane region" description="Helical" evidence="6">
    <location>
        <begin position="12"/>
        <end position="33"/>
    </location>
</feature>
<name>A0A0P0YVA1_9HYPH</name>
<keyword evidence="5 6" id="KW-0472">Membrane</keyword>
<feature type="transmembrane region" description="Helical" evidence="6">
    <location>
        <begin position="306"/>
        <end position="328"/>
    </location>
</feature>
<organism evidence="7">
    <name type="scientific">Aureimonas altamirensis</name>
    <dbReference type="NCBI Taxonomy" id="370622"/>
    <lineage>
        <taxon>Bacteria</taxon>
        <taxon>Pseudomonadati</taxon>
        <taxon>Pseudomonadota</taxon>
        <taxon>Alphaproteobacteria</taxon>
        <taxon>Hyphomicrobiales</taxon>
        <taxon>Aurantimonadaceae</taxon>
        <taxon>Aureimonas</taxon>
    </lineage>
</organism>
<dbReference type="PANTHER" id="PTHR21716:SF62">
    <property type="entry name" value="TRANSPORT PROTEIN YDBI-RELATED"/>
    <property type="match status" value="1"/>
</dbReference>
<dbReference type="Pfam" id="PF01594">
    <property type="entry name" value="AI-2E_transport"/>
    <property type="match status" value="1"/>
</dbReference>
<dbReference type="EMBL" id="LC066369">
    <property type="protein sequence ID" value="BAT25352.1"/>
    <property type="molecule type" value="Genomic_DNA"/>
</dbReference>
<comment type="subcellular location">
    <subcellularLocation>
        <location evidence="1">Membrane</location>
        <topology evidence="1">Multi-pass membrane protein</topology>
    </subcellularLocation>
</comment>
<keyword evidence="4 6" id="KW-1133">Transmembrane helix</keyword>
<reference evidence="7" key="1">
    <citation type="journal article" date="2015" name="Proc. Natl. Acad. Sci. U.S.A.">
        <title>Bacterial clade with the ribosomal RNA operon on a small plasmid rather than the chromosome.</title>
        <authorList>
            <person name="Anda M."/>
            <person name="Ohtsubo Y."/>
            <person name="Okubo T."/>
            <person name="Sugawara M."/>
            <person name="Nagata Y."/>
            <person name="Tsuda M."/>
            <person name="Minamisawa K."/>
            <person name="Mitsui H."/>
        </authorList>
    </citation>
    <scope>NUCLEOTIDE SEQUENCE</scope>
    <source>
        <strain evidence="7">DSM 21988</strain>
    </source>
</reference>
<dbReference type="GO" id="GO:0016020">
    <property type="term" value="C:membrane"/>
    <property type="evidence" value="ECO:0007669"/>
    <property type="project" value="UniProtKB-SubCell"/>
</dbReference>
<keyword evidence="3 6" id="KW-0812">Transmembrane</keyword>
<evidence type="ECO:0008006" key="8">
    <source>
        <dbReference type="Google" id="ProtNLM"/>
    </source>
</evidence>
<dbReference type="AlphaFoldDB" id="A0A0P0YVA1"/>
<feature type="transmembrane region" description="Helical" evidence="6">
    <location>
        <begin position="232"/>
        <end position="261"/>
    </location>
</feature>
<comment type="similarity">
    <text evidence="2">Belongs to the autoinducer-2 exporter (AI-2E) (TC 2.A.86) family.</text>
</comment>
<dbReference type="RefSeq" id="WP_060610511.1">
    <property type="nucleotide sequence ID" value="NZ_BBWQ01000025.1"/>
</dbReference>
<evidence type="ECO:0000256" key="5">
    <source>
        <dbReference type="ARBA" id="ARBA00023136"/>
    </source>
</evidence>
<feature type="transmembrane region" description="Helical" evidence="6">
    <location>
        <begin position="146"/>
        <end position="167"/>
    </location>
</feature>
<evidence type="ECO:0000313" key="7">
    <source>
        <dbReference type="EMBL" id="BAT25352.1"/>
    </source>
</evidence>
<feature type="transmembrane region" description="Helical" evidence="6">
    <location>
        <begin position="268"/>
        <end position="286"/>
    </location>
</feature>
<evidence type="ECO:0000256" key="3">
    <source>
        <dbReference type="ARBA" id="ARBA00022692"/>
    </source>
</evidence>
<sequence>MFRQASSPDLARQTVTVTAIVLAMVVGLLTLYVGSSAVFILFASFILAAIFDGCSKLFQWIGIPRPVALLLSYLAIFALVATPVALGGVALVQQWNELFAAVEQQFGRALEALRDSGLPVGGGSDGDTLSQLLPDPSGVFSSASQAVFSVLGGFGNIFVMLFLAIFISWQPGLYRRGLVSLVPKDKRARFDDVLRKSAHSLRLWLAGVGISMVIVFVVSWIGLWAIGMPYAFLLALQAGFLAFIPTIGPFAAGVIIVLAAWSEGMEMALWALGVYLLIQGVESNVAEPIAQRFTSSIAPALMVGAQLLFGVLFGLLGLILVVPMLAVAQTLVSELYVKDVLGGPVEEGDGS</sequence>
<protein>
    <recommendedName>
        <fullName evidence="8">Permease</fullName>
    </recommendedName>
</protein>
<feature type="transmembrane region" description="Helical" evidence="6">
    <location>
        <begin position="203"/>
        <end position="226"/>
    </location>
</feature>
<evidence type="ECO:0000256" key="4">
    <source>
        <dbReference type="ARBA" id="ARBA00022989"/>
    </source>
</evidence>
<accession>A0A0P0YVA1</accession>
<feature type="transmembrane region" description="Helical" evidence="6">
    <location>
        <begin position="70"/>
        <end position="92"/>
    </location>
</feature>